<dbReference type="EMBL" id="BNBC01000054">
    <property type="protein sequence ID" value="GHF08612.1"/>
    <property type="molecule type" value="Genomic_DNA"/>
</dbReference>
<proteinExistence type="predicted"/>
<dbReference type="RefSeq" id="WP_189907331.1">
    <property type="nucleotide sequence ID" value="NZ_BNBC01000054.1"/>
</dbReference>
<feature type="compositionally biased region" description="Low complexity" evidence="1">
    <location>
        <begin position="162"/>
        <end position="175"/>
    </location>
</feature>
<organism evidence="2 3">
    <name type="scientific">Streptomyces spiralis</name>
    <dbReference type="NCBI Taxonomy" id="66376"/>
    <lineage>
        <taxon>Bacteria</taxon>
        <taxon>Bacillati</taxon>
        <taxon>Actinomycetota</taxon>
        <taxon>Actinomycetes</taxon>
        <taxon>Kitasatosporales</taxon>
        <taxon>Streptomycetaceae</taxon>
        <taxon>Streptomyces</taxon>
    </lineage>
</organism>
<dbReference type="NCBIfam" id="TIGR04267">
    <property type="entry name" value="mod_HExxH"/>
    <property type="match status" value="1"/>
</dbReference>
<evidence type="ECO:0008006" key="4">
    <source>
        <dbReference type="Google" id="ProtNLM"/>
    </source>
</evidence>
<evidence type="ECO:0000313" key="3">
    <source>
        <dbReference type="Proteomes" id="UP000641386"/>
    </source>
</evidence>
<protein>
    <recommendedName>
        <fullName evidence="4">HEXXH motif domain-containing protein</fullName>
    </recommendedName>
</protein>
<name>A0A919AH36_9ACTN</name>
<comment type="caution">
    <text evidence="2">The sequence shown here is derived from an EMBL/GenBank/DDBJ whole genome shotgun (WGS) entry which is preliminary data.</text>
</comment>
<evidence type="ECO:0000256" key="1">
    <source>
        <dbReference type="SAM" id="MobiDB-lite"/>
    </source>
</evidence>
<feature type="compositionally biased region" description="Basic and acidic residues" evidence="1">
    <location>
        <begin position="179"/>
        <end position="192"/>
    </location>
</feature>
<sequence length="433" mass="45905">MTQDRPAAATAAPALTLPRDLWRQIAGGAPDTGTLRLLRTARAGRNLLLLRAAHHASRTTPDEGGRDSGTATALLAAVRHRAPAVFDTLVTDPAAGVLLAEAVRSGRRDPVAVLAAVAAHRAGIPFRLELPVRHGVVDLPGLGRATLDPAAGTARVERDPQGTTTVTAPGTPAAVRIPDLPDPRDPPHRAESAAEPAPGWEPVPQVLLPARRPGPAPVIRLDAHGPLEADAPRPLGARELARWRDRLGAAWELLADRHPGRADAVRGTVRAVVPLDPRPPGPPGGTRGAWLSASFSDAFGLVALAPVDDPAELAAALVHETQHSLLYALQDLTRLLDARPGARGHAPWSDRPRPPSALLQGAAAFLVTAGFWRREAALGRPDARAPYERWRRTARLACDELERGGWLTDNGHRLLDALRDVLADWDNGLEPGA</sequence>
<reference evidence="2" key="1">
    <citation type="journal article" date="2014" name="Int. J. Syst. Evol. Microbiol.">
        <title>Complete genome sequence of Corynebacterium casei LMG S-19264T (=DSM 44701T), isolated from a smear-ripened cheese.</title>
        <authorList>
            <consortium name="US DOE Joint Genome Institute (JGI-PGF)"/>
            <person name="Walter F."/>
            <person name="Albersmeier A."/>
            <person name="Kalinowski J."/>
            <person name="Ruckert C."/>
        </authorList>
    </citation>
    <scope>NUCLEOTIDE SEQUENCE</scope>
    <source>
        <strain evidence="2">JCM 3302</strain>
    </source>
</reference>
<gene>
    <name evidence="2" type="ORF">GCM10014715_75560</name>
</gene>
<keyword evidence="3" id="KW-1185">Reference proteome</keyword>
<dbReference type="AlphaFoldDB" id="A0A919AH36"/>
<feature type="region of interest" description="Disordered" evidence="1">
    <location>
        <begin position="151"/>
        <end position="202"/>
    </location>
</feature>
<accession>A0A919AH36</accession>
<dbReference type="InterPro" id="IPR026337">
    <property type="entry name" value="AKG_HExxH"/>
</dbReference>
<dbReference type="Proteomes" id="UP000641386">
    <property type="component" value="Unassembled WGS sequence"/>
</dbReference>
<reference evidence="2" key="2">
    <citation type="submission" date="2020-09" db="EMBL/GenBank/DDBJ databases">
        <authorList>
            <person name="Sun Q."/>
            <person name="Ohkuma M."/>
        </authorList>
    </citation>
    <scope>NUCLEOTIDE SEQUENCE</scope>
    <source>
        <strain evidence="2">JCM 3302</strain>
    </source>
</reference>
<evidence type="ECO:0000313" key="2">
    <source>
        <dbReference type="EMBL" id="GHF08612.1"/>
    </source>
</evidence>